<evidence type="ECO:0000256" key="1">
    <source>
        <dbReference type="ARBA" id="ARBA00023172"/>
    </source>
</evidence>
<feature type="domain" description="Integrase catalytic" evidence="2">
    <location>
        <begin position="162"/>
        <end position="288"/>
    </location>
</feature>
<keyword evidence="4" id="KW-1185">Reference proteome</keyword>
<name>A0ABT5I8Q4_VOGIN</name>
<gene>
    <name evidence="3" type="ORF">PQU93_17530</name>
</gene>
<dbReference type="EMBL" id="JAQQKY010000016">
    <property type="protein sequence ID" value="MDC7692566.1"/>
    <property type="molecule type" value="Genomic_DNA"/>
</dbReference>
<keyword evidence="1" id="KW-0233">DNA recombination</keyword>
<protein>
    <submittedName>
        <fullName evidence="3">Integrase domain-containing protein</fullName>
    </submittedName>
</protein>
<evidence type="ECO:0000313" key="3">
    <source>
        <dbReference type="EMBL" id="MDC7692566.1"/>
    </source>
</evidence>
<dbReference type="RefSeq" id="WP_272804148.1">
    <property type="nucleotide sequence ID" value="NZ_JAQQKY010000016.1"/>
</dbReference>
<reference evidence="3 4" key="1">
    <citation type="submission" date="2023-01" db="EMBL/GenBank/DDBJ databases">
        <title>Novel species of the genus Vogesella isolated from rivers.</title>
        <authorList>
            <person name="Lu H."/>
        </authorList>
    </citation>
    <scope>NUCLEOTIDE SEQUENCE [LARGE SCALE GENOMIC DNA]</scope>
    <source>
        <strain evidence="3 4">SH7W</strain>
    </source>
</reference>
<accession>A0ABT5I8Q4</accession>
<evidence type="ECO:0000259" key="2">
    <source>
        <dbReference type="Pfam" id="PF12835"/>
    </source>
</evidence>
<evidence type="ECO:0000313" key="4">
    <source>
        <dbReference type="Proteomes" id="UP001221566"/>
    </source>
</evidence>
<dbReference type="SUPFAM" id="SSF56349">
    <property type="entry name" value="DNA breaking-rejoining enzymes"/>
    <property type="match status" value="1"/>
</dbReference>
<dbReference type="InterPro" id="IPR024456">
    <property type="entry name" value="Integrase_catalytic_putative"/>
</dbReference>
<sequence>MLTPAQIHKRRERYSSLETEITTQSANYKGRKRWKMELPLLLEKVGREHANRNKLVALRTLQLRRQTMFHFFSELDELGYKLPSIYSFREKHARVLFSHWEEAGVAAATLQSRYTCMQLFATWIGKYDMLQQISKYLRNPLAGKRTYVAMVDKSWDVNGVLADEVIEKAIAMDKYVGLQLRLIKAFGLRRKEAVCFRPHSCYNPGTEAIEVFHGTKGGRHRLIQISNDEQRAVIADCLKMVRGKTDHIGNPEKTLEQNLRRLQYVLERLGITKEKMGVTAHGLRHEYANGRYQNLTGEKSPLQGGPTEIFRTDETLVARRKVAEELGHSRLRVTTAYYGSDRASVTKNKLRKTAQETAQEYLASSSPLDAHFRLILKSLEAGLGAEGAIHALATVGVQCTELELDQWIAEFAGRTVRPK</sequence>
<dbReference type="Gene3D" id="1.10.443.10">
    <property type="entry name" value="Intergrase catalytic core"/>
    <property type="match status" value="1"/>
</dbReference>
<dbReference type="InterPro" id="IPR013762">
    <property type="entry name" value="Integrase-like_cat_sf"/>
</dbReference>
<dbReference type="Proteomes" id="UP001221566">
    <property type="component" value="Unassembled WGS sequence"/>
</dbReference>
<comment type="caution">
    <text evidence="3">The sequence shown here is derived from an EMBL/GenBank/DDBJ whole genome shotgun (WGS) entry which is preliminary data.</text>
</comment>
<proteinExistence type="predicted"/>
<organism evidence="3 4">
    <name type="scientific">Vogesella indigofera</name>
    <name type="common">Pseudomonas indigofera</name>
    <dbReference type="NCBI Taxonomy" id="45465"/>
    <lineage>
        <taxon>Bacteria</taxon>
        <taxon>Pseudomonadati</taxon>
        <taxon>Pseudomonadota</taxon>
        <taxon>Betaproteobacteria</taxon>
        <taxon>Neisseriales</taxon>
        <taxon>Chromobacteriaceae</taxon>
        <taxon>Vogesella</taxon>
    </lineage>
</organism>
<dbReference type="InterPro" id="IPR011010">
    <property type="entry name" value="DNA_brk_join_enz"/>
</dbReference>
<dbReference type="Pfam" id="PF12835">
    <property type="entry name" value="Integrase_1"/>
    <property type="match status" value="1"/>
</dbReference>